<dbReference type="EMBL" id="JBHMFI010000001">
    <property type="protein sequence ID" value="MFB9073975.1"/>
    <property type="molecule type" value="Genomic_DNA"/>
</dbReference>
<proteinExistence type="predicted"/>
<evidence type="ECO:0000313" key="3">
    <source>
        <dbReference type="Proteomes" id="UP001589575"/>
    </source>
</evidence>
<evidence type="ECO:0000313" key="2">
    <source>
        <dbReference type="EMBL" id="MFB9073975.1"/>
    </source>
</evidence>
<keyword evidence="3" id="KW-1185">Reference proteome</keyword>
<accession>A0ABV5G4W6</accession>
<organism evidence="2 3">
    <name type="scientific">Citricoccus parietis</name>
    <dbReference type="NCBI Taxonomy" id="592307"/>
    <lineage>
        <taxon>Bacteria</taxon>
        <taxon>Bacillati</taxon>
        <taxon>Actinomycetota</taxon>
        <taxon>Actinomycetes</taxon>
        <taxon>Micrococcales</taxon>
        <taxon>Micrococcaceae</taxon>
        <taxon>Citricoccus</taxon>
    </lineage>
</organism>
<feature type="compositionally biased region" description="Basic and acidic residues" evidence="1">
    <location>
        <begin position="32"/>
        <end position="49"/>
    </location>
</feature>
<evidence type="ECO:0000256" key="1">
    <source>
        <dbReference type="SAM" id="MobiDB-lite"/>
    </source>
</evidence>
<comment type="caution">
    <text evidence="2">The sequence shown here is derived from an EMBL/GenBank/DDBJ whole genome shotgun (WGS) entry which is preliminary data.</text>
</comment>
<reference evidence="2 3" key="1">
    <citation type="submission" date="2024-09" db="EMBL/GenBank/DDBJ databases">
        <authorList>
            <person name="Sun Q."/>
            <person name="Mori K."/>
        </authorList>
    </citation>
    <scope>NUCLEOTIDE SEQUENCE [LARGE SCALE GENOMIC DNA]</scope>
    <source>
        <strain evidence="2 3">CCM 7609</strain>
    </source>
</reference>
<dbReference type="Proteomes" id="UP001589575">
    <property type="component" value="Unassembled WGS sequence"/>
</dbReference>
<feature type="compositionally biased region" description="Basic residues" evidence="1">
    <location>
        <begin position="1"/>
        <end position="10"/>
    </location>
</feature>
<gene>
    <name evidence="2" type="ORF">ACFFX0_23390</name>
</gene>
<sequence>MSGRCRRTHPTVRPLERSPTVRTTFPSPRGRGVAEQRFRPRLAESPRAG</sequence>
<protein>
    <submittedName>
        <fullName evidence="2">Uncharacterized protein</fullName>
    </submittedName>
</protein>
<feature type="region of interest" description="Disordered" evidence="1">
    <location>
        <begin position="1"/>
        <end position="49"/>
    </location>
</feature>
<name>A0ABV5G4W6_9MICC</name>